<dbReference type="Proteomes" id="UP000230233">
    <property type="component" value="Chromosome V"/>
</dbReference>
<evidence type="ECO:0000256" key="1">
    <source>
        <dbReference type="SAM" id="MobiDB-lite"/>
    </source>
</evidence>
<accession>A0A2G5TMH6</accession>
<evidence type="ECO:0000313" key="4">
    <source>
        <dbReference type="Proteomes" id="UP000230233"/>
    </source>
</evidence>
<dbReference type="PANTHER" id="PTHR23362:SF0">
    <property type="entry name" value="CALPONIN-HOMOLOGY (CH) DOMAIN-CONTAINING PROTEIN-RELATED"/>
    <property type="match status" value="1"/>
</dbReference>
<feature type="region of interest" description="Disordered" evidence="1">
    <location>
        <begin position="135"/>
        <end position="165"/>
    </location>
</feature>
<feature type="compositionally biased region" description="Basic and acidic residues" evidence="1">
    <location>
        <begin position="139"/>
        <end position="151"/>
    </location>
</feature>
<dbReference type="EMBL" id="PDUG01000005">
    <property type="protein sequence ID" value="PIC28226.1"/>
    <property type="molecule type" value="Genomic_DNA"/>
</dbReference>
<proteinExistence type="predicted"/>
<reference evidence="4" key="1">
    <citation type="submission" date="2017-10" db="EMBL/GenBank/DDBJ databases">
        <title>Rapid genome shrinkage in a self-fertile nematode reveals novel sperm competition proteins.</title>
        <authorList>
            <person name="Yin D."/>
            <person name="Schwarz E.M."/>
            <person name="Thomas C.G."/>
            <person name="Felde R.L."/>
            <person name="Korf I.F."/>
            <person name="Cutter A.D."/>
            <person name="Schartner C.M."/>
            <person name="Ralston E.J."/>
            <person name="Meyer B.J."/>
            <person name="Haag E.S."/>
        </authorList>
    </citation>
    <scope>NUCLEOTIDE SEQUENCE [LARGE SCALE GENOMIC DNA]</scope>
    <source>
        <strain evidence="4">JU1422</strain>
    </source>
</reference>
<evidence type="ECO:0000313" key="3">
    <source>
        <dbReference type="EMBL" id="PIC28226.1"/>
    </source>
</evidence>
<evidence type="ECO:0000259" key="2">
    <source>
        <dbReference type="Pfam" id="PF04435"/>
    </source>
</evidence>
<sequence length="457" mass="52004">MAANVSDVIRYISDRIGNYNKPESLSKWCKKSVPYCNLKTMRANVSYNLDKIDQLEGYSLMEKLQLVFIFSRPVSDGFVQKLKYAKFEIEQDSNERICRFSTEDGSIVRFSDHHKDVKYFEGVLCLNSPIQRKANNARMSREEKRGQENMKNDNTGAEMKEGPEQFEPMQEELDWEVKKEIVEDISLEKEPTQEVDEDMTIRGSLFQETFNGRINYEELDAQEFVYPGFPPTAESKTSIRVQKRHQSSTKNCGKRAKTSDSISTSDNQKNVRIRNPEKTSSTSSNTFAQLYNPVTTVETSTNASGQSPPLEATPAIPTPDEPKISILVLVAHIENIALFYNLESLQKKAFLAIKKIKQMKESGRDKTLTVKKFNLLSGAMMVCLEENRISKTDDSISLKSLFKHLHLFLIRPLGPEVVHEALESIDQKIEEFKNKNDAVAPTIISESLTHLLMATGF</sequence>
<keyword evidence="4" id="KW-1185">Reference proteome</keyword>
<feature type="domain" description="SPK" evidence="2">
    <location>
        <begin position="9"/>
        <end position="107"/>
    </location>
</feature>
<feature type="compositionally biased region" description="Polar residues" evidence="1">
    <location>
        <begin position="278"/>
        <end position="287"/>
    </location>
</feature>
<dbReference type="PANTHER" id="PTHR23362">
    <property type="entry name" value="L-PLASTIN-RELATED"/>
    <property type="match status" value="1"/>
</dbReference>
<gene>
    <name evidence="3" type="primary">Cnig_chr_V.g20215</name>
    <name evidence="3" type="ORF">B9Z55_020215</name>
</gene>
<feature type="compositionally biased region" description="Basic residues" evidence="1">
    <location>
        <begin position="241"/>
        <end position="256"/>
    </location>
</feature>
<name>A0A2G5TMH6_9PELO</name>
<dbReference type="InterPro" id="IPR053315">
    <property type="entry name" value="Peptidase_C14A"/>
</dbReference>
<feature type="compositionally biased region" description="Polar residues" evidence="1">
    <location>
        <begin position="259"/>
        <end position="270"/>
    </location>
</feature>
<dbReference type="InterPro" id="IPR006570">
    <property type="entry name" value="SPK_dom"/>
</dbReference>
<dbReference type="AlphaFoldDB" id="A0A2G5TMH6"/>
<organism evidence="3 4">
    <name type="scientific">Caenorhabditis nigoni</name>
    <dbReference type="NCBI Taxonomy" id="1611254"/>
    <lineage>
        <taxon>Eukaryota</taxon>
        <taxon>Metazoa</taxon>
        <taxon>Ecdysozoa</taxon>
        <taxon>Nematoda</taxon>
        <taxon>Chromadorea</taxon>
        <taxon>Rhabditida</taxon>
        <taxon>Rhabditina</taxon>
        <taxon>Rhabditomorpha</taxon>
        <taxon>Rhabditoidea</taxon>
        <taxon>Rhabditidae</taxon>
        <taxon>Peloderinae</taxon>
        <taxon>Caenorhabditis</taxon>
    </lineage>
</organism>
<protein>
    <recommendedName>
        <fullName evidence="2">SPK domain-containing protein</fullName>
    </recommendedName>
</protein>
<feature type="region of interest" description="Disordered" evidence="1">
    <location>
        <begin position="234"/>
        <end position="287"/>
    </location>
</feature>
<comment type="caution">
    <text evidence="3">The sequence shown here is derived from an EMBL/GenBank/DDBJ whole genome shotgun (WGS) entry which is preliminary data.</text>
</comment>
<dbReference type="Pfam" id="PF04435">
    <property type="entry name" value="SPK"/>
    <property type="match status" value="1"/>
</dbReference>